<dbReference type="InterPro" id="IPR010390">
    <property type="entry name" value="ABC-2_transporter-like"/>
</dbReference>
<gene>
    <name evidence="2" type="ORF">DL346_14775</name>
</gene>
<keyword evidence="1" id="KW-0472">Membrane</keyword>
<dbReference type="OrthoDB" id="9788195at2"/>
<dbReference type="Pfam" id="PF06182">
    <property type="entry name" value="ABC2_membrane_6"/>
    <property type="match status" value="1"/>
</dbReference>
<feature type="transmembrane region" description="Helical" evidence="1">
    <location>
        <begin position="238"/>
        <end position="257"/>
    </location>
</feature>
<dbReference type="PANTHER" id="PTHR36833">
    <property type="entry name" value="SLR0610 PROTEIN-RELATED"/>
    <property type="match status" value="1"/>
</dbReference>
<dbReference type="PANTHER" id="PTHR36833:SF1">
    <property type="entry name" value="INTEGRAL MEMBRANE TRANSPORT PROTEIN"/>
    <property type="match status" value="1"/>
</dbReference>
<name>A0A328U3I7_9BACL</name>
<reference evidence="2 3" key="1">
    <citation type="submission" date="2018-06" db="EMBL/GenBank/DDBJ databases">
        <title>Paenibacillus montanisoli sp. nov., isolated from mountain area soil.</title>
        <authorList>
            <person name="Wu M."/>
        </authorList>
    </citation>
    <scope>NUCLEOTIDE SEQUENCE [LARGE SCALE GENOMIC DNA]</scope>
    <source>
        <strain evidence="2 3">RA17</strain>
    </source>
</reference>
<protein>
    <recommendedName>
        <fullName evidence="4">ABC transporter permease</fullName>
    </recommendedName>
</protein>
<keyword evidence="1" id="KW-1133">Transmembrane helix</keyword>
<dbReference type="Proteomes" id="UP000249260">
    <property type="component" value="Unassembled WGS sequence"/>
</dbReference>
<keyword evidence="3" id="KW-1185">Reference proteome</keyword>
<proteinExistence type="predicted"/>
<dbReference type="RefSeq" id="WP_112882839.1">
    <property type="nucleotide sequence ID" value="NZ_QLUW01000002.1"/>
</dbReference>
<sequence>MSTADNESRQAQTALGTLRFLLTCWKVNLASAMEYRLSFFLLAGMMFINNFMWLFFWSLFFHRFPVVNGWSLSDVMMLWAVGAGGFGWANMMFGNFHRIAPIVSGGQLDVYLSQPKPVLLHVLASRMSVTAAGDFLFGLAVYAWVGEHTLSGGLRFAAGLLISGLIFMGVMIIAGSFAFFFGNSEGIASQVFNSFVALSTYPADIFRSVAKVLLFTLVPAGFISYLPIGLLRDYNSGFVWQAAGMTVFLLAAGSLLFRAGLKRYTSGNAIAMRG</sequence>
<organism evidence="2 3">
    <name type="scientific">Paenibacillus montanisoli</name>
    <dbReference type="NCBI Taxonomy" id="2081970"/>
    <lineage>
        <taxon>Bacteria</taxon>
        <taxon>Bacillati</taxon>
        <taxon>Bacillota</taxon>
        <taxon>Bacilli</taxon>
        <taxon>Bacillales</taxon>
        <taxon>Paenibacillaceae</taxon>
        <taxon>Paenibacillus</taxon>
    </lineage>
</organism>
<comment type="caution">
    <text evidence="2">The sequence shown here is derived from an EMBL/GenBank/DDBJ whole genome shotgun (WGS) entry which is preliminary data.</text>
</comment>
<feature type="transmembrane region" description="Helical" evidence="1">
    <location>
        <begin position="37"/>
        <end position="56"/>
    </location>
</feature>
<dbReference type="EMBL" id="QLUW01000002">
    <property type="protein sequence ID" value="RAP76622.1"/>
    <property type="molecule type" value="Genomic_DNA"/>
</dbReference>
<evidence type="ECO:0008006" key="4">
    <source>
        <dbReference type="Google" id="ProtNLM"/>
    </source>
</evidence>
<feature type="transmembrane region" description="Helical" evidence="1">
    <location>
        <begin position="212"/>
        <end position="232"/>
    </location>
</feature>
<dbReference type="AlphaFoldDB" id="A0A328U3I7"/>
<evidence type="ECO:0000313" key="3">
    <source>
        <dbReference type="Proteomes" id="UP000249260"/>
    </source>
</evidence>
<evidence type="ECO:0000256" key="1">
    <source>
        <dbReference type="SAM" id="Phobius"/>
    </source>
</evidence>
<feature type="transmembrane region" description="Helical" evidence="1">
    <location>
        <begin position="76"/>
        <end position="97"/>
    </location>
</feature>
<keyword evidence="1" id="KW-0812">Transmembrane</keyword>
<feature type="transmembrane region" description="Helical" evidence="1">
    <location>
        <begin position="118"/>
        <end position="144"/>
    </location>
</feature>
<feature type="transmembrane region" description="Helical" evidence="1">
    <location>
        <begin position="156"/>
        <end position="181"/>
    </location>
</feature>
<accession>A0A328U3I7</accession>
<evidence type="ECO:0000313" key="2">
    <source>
        <dbReference type="EMBL" id="RAP76622.1"/>
    </source>
</evidence>